<dbReference type="AlphaFoldDB" id="A0A0M5J1F1"/>
<dbReference type="InterPro" id="IPR011323">
    <property type="entry name" value="Mss4/transl-control_tumour"/>
</dbReference>
<dbReference type="GO" id="GO:0005085">
    <property type="term" value="F:guanyl-nucleotide exchange factor activity"/>
    <property type="evidence" value="ECO:0007669"/>
    <property type="project" value="UniProtKB-KW"/>
</dbReference>
<proteinExistence type="predicted"/>
<sequence>MTEVANIEQQIVNNKNKTNVRCQFCNSLMLKAQEGSYCQQEIDVPLMMQKQDRGADALNTETLSHFWMIADMMTFENIGFSHTVDGRKFLVCADCERGPVGYHEISSKRCYLALERVVHKDD</sequence>
<dbReference type="Gene3D" id="2.170.150.10">
    <property type="entry name" value="Metal Binding Protein, Guanine Nucleotide Exchange Factor, Chain A"/>
    <property type="match status" value="1"/>
</dbReference>
<dbReference type="Pfam" id="PF04421">
    <property type="entry name" value="Mss4"/>
    <property type="match status" value="1"/>
</dbReference>
<dbReference type="GO" id="GO:0016020">
    <property type="term" value="C:membrane"/>
    <property type="evidence" value="ECO:0007669"/>
    <property type="project" value="TreeGrafter"/>
</dbReference>
<dbReference type="GO" id="GO:0015031">
    <property type="term" value="P:protein transport"/>
    <property type="evidence" value="ECO:0007669"/>
    <property type="project" value="UniProtKB-KW"/>
</dbReference>
<dbReference type="OrthoDB" id="30840at2759"/>
<dbReference type="InterPro" id="IPR011057">
    <property type="entry name" value="Mss4-like_sf"/>
</dbReference>
<dbReference type="FunFam" id="2.170.150.10:FF:000005">
    <property type="entry name" value="Guanine nucleotide exchange factor MSS4"/>
    <property type="match status" value="1"/>
</dbReference>
<evidence type="ECO:0000313" key="4">
    <source>
        <dbReference type="EMBL" id="ALC38906.1"/>
    </source>
</evidence>
<dbReference type="STRING" id="30019.A0A0M5J1F1"/>
<protein>
    <submittedName>
        <fullName evidence="4">CG7787</fullName>
    </submittedName>
</protein>
<name>A0A0M5J1F1_DROBS</name>
<dbReference type="GO" id="GO:0007264">
    <property type="term" value="P:small GTPase-mediated signal transduction"/>
    <property type="evidence" value="ECO:0007669"/>
    <property type="project" value="InterPro"/>
</dbReference>
<keyword evidence="1" id="KW-0813">Transport</keyword>
<keyword evidence="5" id="KW-1185">Reference proteome</keyword>
<reference evidence="4 5" key="1">
    <citation type="submission" date="2015-08" db="EMBL/GenBank/DDBJ databases">
        <title>Ancestral chromatin configuration constrains chromatin evolution on differentiating sex chromosomes in Drosophila.</title>
        <authorList>
            <person name="Zhou Q."/>
            <person name="Bachtrog D."/>
        </authorList>
    </citation>
    <scope>NUCLEOTIDE SEQUENCE [LARGE SCALE GENOMIC DNA]</scope>
    <source>
        <tissue evidence="4">Whole larvae</tissue>
    </source>
</reference>
<gene>
    <name evidence="4" type="ORF">Dbus_chr2Lg991</name>
</gene>
<evidence type="ECO:0000313" key="5">
    <source>
        <dbReference type="Proteomes" id="UP000494163"/>
    </source>
</evidence>
<dbReference type="InterPro" id="IPR007515">
    <property type="entry name" value="Mss4"/>
</dbReference>
<dbReference type="PANTHER" id="PTHR13276">
    <property type="entry name" value="GUANINE NUCLEOTIDE EXCHANGE FACTOR MSS4"/>
    <property type="match status" value="1"/>
</dbReference>
<dbReference type="GO" id="GO:0005829">
    <property type="term" value="C:cytosol"/>
    <property type="evidence" value="ECO:0007669"/>
    <property type="project" value="TreeGrafter"/>
</dbReference>
<dbReference type="PANTHER" id="PTHR13276:SF0">
    <property type="entry name" value="GUANINE NUCLEOTIDE EXCHANGE FACTOR MSS4"/>
    <property type="match status" value="1"/>
</dbReference>
<dbReference type="GO" id="GO:0008270">
    <property type="term" value="F:zinc ion binding"/>
    <property type="evidence" value="ECO:0007669"/>
    <property type="project" value="TreeGrafter"/>
</dbReference>
<accession>A0A0M5J1F1</accession>
<dbReference type="OMA" id="VPLMMQK"/>
<organism evidence="4 5">
    <name type="scientific">Drosophila busckii</name>
    <name type="common">Fruit fly</name>
    <dbReference type="NCBI Taxonomy" id="30019"/>
    <lineage>
        <taxon>Eukaryota</taxon>
        <taxon>Metazoa</taxon>
        <taxon>Ecdysozoa</taxon>
        <taxon>Arthropoda</taxon>
        <taxon>Hexapoda</taxon>
        <taxon>Insecta</taxon>
        <taxon>Pterygota</taxon>
        <taxon>Neoptera</taxon>
        <taxon>Endopterygota</taxon>
        <taxon>Diptera</taxon>
        <taxon>Brachycera</taxon>
        <taxon>Muscomorpha</taxon>
        <taxon>Ephydroidea</taxon>
        <taxon>Drosophilidae</taxon>
        <taxon>Drosophila</taxon>
    </lineage>
</organism>
<dbReference type="SUPFAM" id="SSF51316">
    <property type="entry name" value="Mss4-like"/>
    <property type="match status" value="1"/>
</dbReference>
<keyword evidence="2" id="KW-0344">Guanine-nucleotide releasing factor</keyword>
<dbReference type="PROSITE" id="PS51796">
    <property type="entry name" value="MSS4"/>
    <property type="match status" value="1"/>
</dbReference>
<keyword evidence="3" id="KW-0653">Protein transport</keyword>
<dbReference type="Proteomes" id="UP000494163">
    <property type="component" value="Chromosome 2L"/>
</dbReference>
<evidence type="ECO:0000256" key="3">
    <source>
        <dbReference type="ARBA" id="ARBA00022927"/>
    </source>
</evidence>
<evidence type="ECO:0000256" key="1">
    <source>
        <dbReference type="ARBA" id="ARBA00022448"/>
    </source>
</evidence>
<dbReference type="GO" id="GO:0006892">
    <property type="term" value="P:post-Golgi vesicle-mediated transport"/>
    <property type="evidence" value="ECO:0007669"/>
    <property type="project" value="TreeGrafter"/>
</dbReference>
<evidence type="ECO:0000256" key="2">
    <source>
        <dbReference type="ARBA" id="ARBA00022658"/>
    </source>
</evidence>
<dbReference type="EMBL" id="CP012523">
    <property type="protein sequence ID" value="ALC38906.1"/>
    <property type="molecule type" value="Genomic_DNA"/>
</dbReference>